<dbReference type="AlphaFoldDB" id="A0A2J6PRT1"/>
<feature type="region of interest" description="Disordered" evidence="1">
    <location>
        <begin position="890"/>
        <end position="909"/>
    </location>
</feature>
<dbReference type="Proteomes" id="UP000235672">
    <property type="component" value="Unassembled WGS sequence"/>
</dbReference>
<accession>A0A2J6PRT1</accession>
<name>A0A2J6PRT1_9HELO</name>
<reference evidence="2 3" key="1">
    <citation type="submission" date="2016-05" db="EMBL/GenBank/DDBJ databases">
        <title>A degradative enzymes factory behind the ericoid mycorrhizal symbiosis.</title>
        <authorList>
            <consortium name="DOE Joint Genome Institute"/>
            <person name="Martino E."/>
            <person name="Morin E."/>
            <person name="Grelet G."/>
            <person name="Kuo A."/>
            <person name="Kohler A."/>
            <person name="Daghino S."/>
            <person name="Barry K."/>
            <person name="Choi C."/>
            <person name="Cichocki N."/>
            <person name="Clum A."/>
            <person name="Copeland A."/>
            <person name="Hainaut M."/>
            <person name="Haridas S."/>
            <person name="Labutti K."/>
            <person name="Lindquist E."/>
            <person name="Lipzen A."/>
            <person name="Khouja H.-R."/>
            <person name="Murat C."/>
            <person name="Ohm R."/>
            <person name="Olson A."/>
            <person name="Spatafora J."/>
            <person name="Veneault-Fourrey C."/>
            <person name="Henrissat B."/>
            <person name="Grigoriev I."/>
            <person name="Martin F."/>
            <person name="Perotto S."/>
        </authorList>
    </citation>
    <scope>NUCLEOTIDE SEQUENCE [LARGE SCALE GENOMIC DNA]</scope>
    <source>
        <strain evidence="2 3">UAMH 7357</strain>
    </source>
</reference>
<keyword evidence="3" id="KW-1185">Reference proteome</keyword>
<dbReference type="EMBL" id="KZ613504">
    <property type="protein sequence ID" value="PMD16717.1"/>
    <property type="molecule type" value="Genomic_DNA"/>
</dbReference>
<gene>
    <name evidence="2" type="ORF">NA56DRAFT_752977</name>
</gene>
<protein>
    <submittedName>
        <fullName evidence="2">Uncharacterized protein</fullName>
    </submittedName>
</protein>
<feature type="region of interest" description="Disordered" evidence="1">
    <location>
        <begin position="1"/>
        <end position="54"/>
    </location>
</feature>
<proteinExistence type="predicted"/>
<organism evidence="2 3">
    <name type="scientific">Hyaloscypha hepaticicola</name>
    <dbReference type="NCBI Taxonomy" id="2082293"/>
    <lineage>
        <taxon>Eukaryota</taxon>
        <taxon>Fungi</taxon>
        <taxon>Dikarya</taxon>
        <taxon>Ascomycota</taxon>
        <taxon>Pezizomycotina</taxon>
        <taxon>Leotiomycetes</taxon>
        <taxon>Helotiales</taxon>
        <taxon>Hyaloscyphaceae</taxon>
        <taxon>Hyaloscypha</taxon>
    </lineage>
</organism>
<evidence type="ECO:0000256" key="1">
    <source>
        <dbReference type="SAM" id="MobiDB-lite"/>
    </source>
</evidence>
<sequence length="947" mass="107182">MSEDLRRDAAGGSHSSPEPENVATSNIPDGTGEDISKERQKIPPRRQRAASCDSMSCDENISVFDDSDSDAYLSSGPPSQPESDSGVDFVKKRLLNADEYFQELDDLAAKVFDKSMFQFYMDGTFARPFDGTIRFKAAFLENASFQTFSFDDILRFCGEVANKANEDAPNIGLSEWGISGADAHYLNHQMHHRTIEHLPHLIECRNIISAVWESVKEMRSAAYCGEFISLLVLDRTRRGVARLVRIECTRIEQLALTFEECVSLLLSSDPALVLVNTISTIANDVSAACRQLLTDLDIRIPSTADLKDHWRCAVHVLDMAVLSYSGAHTQFLGHDKVTSISLPGTFLETQYFRFCRRSFSCLGQFLGRQEAWVLEMLLPDLRHVDPTHLSLLTDAKTFGDIWGPMWKSCVLGDEEQIIHYNVGNGVIIPWRQPSPTALEVRKGEVFCHWMSDKDHRDHKGFADSSYLHENNILLIGATVRLAANRQCKSSTTQQMETLRNSQALSEPGTLRNGRTLSSEVVQVQVGGPYGHLGLQREYKRRGRTLKQCLIEDWKLRPLKRHLEYLEFNLGLEVSTCTHNARRIKLIKLLGTQTMLNHLYHGYLKWSSTDCEEKFYSVLQDPDHTAFRRLYKSNPDWQTDLGNAVEYCLNGLEDTGKNEKDLELFWAPDETPGLKVSLKSSELSWIYFLAETETSGTMAVLENRCLELRYSNRGKKCQNAHSEPRNTSSRLSDLDNGFNKSILETSVQLNHHCVPDSIRDGLIKNARRDGPPPRHEYRWSVKQLRKGDRFKFGSKGFLEVIETINQTGILAKWSKVPDYLQLISNVVHGDRQGPVEHYECIRQENKNTTPLHFFIISTAANRMYSGQHSSVASPHANPTSTASVTREYNVDFAGNGQPRTGSSMPSLPEETTRSWRDILYRFSADQQLRAAREAQANMTRLSNDSDDT</sequence>
<feature type="compositionally biased region" description="Polar residues" evidence="1">
    <location>
        <begin position="13"/>
        <end position="28"/>
    </location>
</feature>
<dbReference type="STRING" id="1745343.A0A2J6PRT1"/>
<evidence type="ECO:0000313" key="3">
    <source>
        <dbReference type="Proteomes" id="UP000235672"/>
    </source>
</evidence>
<dbReference type="OrthoDB" id="428577at2759"/>
<evidence type="ECO:0000313" key="2">
    <source>
        <dbReference type="EMBL" id="PMD16717.1"/>
    </source>
</evidence>